<sequence>MIKRWVKERKSIDNAFVRLNLKNKEDKLLEHPQFLTWIKYVQALNVETGGPSWTAVSKLTKYYDSEVVARMIAAVKKKPGMEKMANDLQTQQFQGWFHGSFTDTPDNVFRALGLGYAGDKLLESPLFPTWVNYVKFLNENTKKQQVGFLAPLAARFDDDTITAIIETAKKTPSTMEFAKKLRAEQVERWLTHGKSPASVWLYLKFDIVGDNVLASPEFKNLVKYVRRYNEIYPDKKTTLVSVLDYYLYRGSSKAIVAALTNKNPGSENISKQVEKALFEIWLPKYNPSEVFRILKLRRSPDKVLENPLLKTWVKYMNMFNMKNPNEKTTMIDVLRTQFGDGKLSKILVKAKSVPSTKDLGTQLHTAWLTKLAVEDNGT</sequence>
<feature type="domain" description="RxLR effector PexRD54 WY" evidence="7">
    <location>
        <begin position="2"/>
        <end position="41"/>
    </location>
</feature>
<dbReference type="OrthoDB" id="122386at2759"/>
<dbReference type="Proteomes" id="UP000198211">
    <property type="component" value="Unassembled WGS sequence"/>
</dbReference>
<dbReference type="AlphaFoldDB" id="A0A225UZW4"/>
<evidence type="ECO:0000256" key="6">
    <source>
        <dbReference type="ARBA" id="ARBA00023026"/>
    </source>
</evidence>
<accession>A0A225UZW4</accession>
<keyword evidence="9" id="KW-1185">Reference proteome</keyword>
<evidence type="ECO:0000256" key="3">
    <source>
        <dbReference type="ARBA" id="ARBA00010400"/>
    </source>
</evidence>
<dbReference type="GO" id="GO:0043657">
    <property type="term" value="C:host cell"/>
    <property type="evidence" value="ECO:0007669"/>
    <property type="project" value="UniProtKB-SubCell"/>
</dbReference>
<comment type="similarity">
    <text evidence="3">Belongs to the RxLR effector family.</text>
</comment>
<evidence type="ECO:0000256" key="4">
    <source>
        <dbReference type="ARBA" id="ARBA00022525"/>
    </source>
</evidence>
<evidence type="ECO:0000256" key="1">
    <source>
        <dbReference type="ARBA" id="ARBA00004340"/>
    </source>
</evidence>
<dbReference type="EMBL" id="NBNE01008817">
    <property type="protein sequence ID" value="OWY99075.1"/>
    <property type="molecule type" value="Genomic_DNA"/>
</dbReference>
<dbReference type="InterPro" id="IPR054463">
    <property type="entry name" value="PexRD54_WY"/>
</dbReference>
<keyword evidence="6" id="KW-0843">Virulence</keyword>
<reference evidence="9" key="1">
    <citation type="submission" date="2017-03" db="EMBL/GenBank/DDBJ databases">
        <title>Phytopthora megakarya and P. palmivora, two closely related causual agents of cacao black pod achieved similar genome size and gene model numbers by different mechanisms.</title>
        <authorList>
            <person name="Ali S."/>
            <person name="Shao J."/>
            <person name="Larry D.J."/>
            <person name="Kronmiller B."/>
            <person name="Shen D."/>
            <person name="Strem M.D."/>
            <person name="Melnick R.L."/>
            <person name="Guiltinan M.J."/>
            <person name="Tyler B.M."/>
            <person name="Meinhardt L.W."/>
            <person name="Bailey B.A."/>
        </authorList>
    </citation>
    <scope>NUCLEOTIDE SEQUENCE [LARGE SCALE GENOMIC DNA]</scope>
    <source>
        <strain evidence="9">zdho120</strain>
    </source>
</reference>
<keyword evidence="5" id="KW-0732">Signal</keyword>
<protein>
    <submittedName>
        <fullName evidence="8">RxLR effector protein</fullName>
    </submittedName>
</protein>
<evidence type="ECO:0000313" key="9">
    <source>
        <dbReference type="Proteomes" id="UP000198211"/>
    </source>
</evidence>
<evidence type="ECO:0000259" key="7">
    <source>
        <dbReference type="Pfam" id="PF22748"/>
    </source>
</evidence>
<evidence type="ECO:0000256" key="5">
    <source>
        <dbReference type="ARBA" id="ARBA00022729"/>
    </source>
</evidence>
<evidence type="ECO:0000313" key="8">
    <source>
        <dbReference type="EMBL" id="OWY99075.1"/>
    </source>
</evidence>
<feature type="domain" description="RxLR effector PexRD54 WY" evidence="7">
    <location>
        <begin position="103"/>
        <end position="134"/>
    </location>
</feature>
<proteinExistence type="inferred from homology"/>
<comment type="caution">
    <text evidence="8">The sequence shown here is derived from an EMBL/GenBank/DDBJ whole genome shotgun (WGS) entry which is preliminary data.</text>
</comment>
<evidence type="ECO:0000256" key="2">
    <source>
        <dbReference type="ARBA" id="ARBA00004613"/>
    </source>
</evidence>
<gene>
    <name evidence="8" type="ORF">PHMEG_00029993</name>
</gene>
<dbReference type="Pfam" id="PF22748">
    <property type="entry name" value="PexRD54_WY"/>
    <property type="match status" value="2"/>
</dbReference>
<keyword evidence="4" id="KW-0964">Secreted</keyword>
<comment type="subcellular location">
    <subcellularLocation>
        <location evidence="1">Host cell</location>
    </subcellularLocation>
    <subcellularLocation>
        <location evidence="2">Secreted</location>
    </subcellularLocation>
</comment>
<name>A0A225UZW4_9STRA</name>
<organism evidence="8 9">
    <name type="scientific">Phytophthora megakarya</name>
    <dbReference type="NCBI Taxonomy" id="4795"/>
    <lineage>
        <taxon>Eukaryota</taxon>
        <taxon>Sar</taxon>
        <taxon>Stramenopiles</taxon>
        <taxon>Oomycota</taxon>
        <taxon>Peronosporomycetes</taxon>
        <taxon>Peronosporales</taxon>
        <taxon>Peronosporaceae</taxon>
        <taxon>Phytophthora</taxon>
    </lineage>
</organism>
<dbReference type="GO" id="GO:0005576">
    <property type="term" value="C:extracellular region"/>
    <property type="evidence" value="ECO:0007669"/>
    <property type="project" value="UniProtKB-SubCell"/>
</dbReference>